<evidence type="ECO:0000259" key="9">
    <source>
        <dbReference type="PROSITE" id="PS50835"/>
    </source>
</evidence>
<evidence type="ECO:0000259" key="8">
    <source>
        <dbReference type="PROSITE" id="PS50022"/>
    </source>
</evidence>
<dbReference type="SMART" id="SM00231">
    <property type="entry name" value="FA58C"/>
    <property type="match status" value="1"/>
</dbReference>
<evidence type="ECO:0000313" key="11">
    <source>
        <dbReference type="Proteomes" id="UP000242188"/>
    </source>
</evidence>
<keyword evidence="7" id="KW-1133">Transmembrane helix</keyword>
<dbReference type="AlphaFoldDB" id="A0A210PHX1"/>
<keyword evidence="11" id="KW-1185">Reference proteome</keyword>
<evidence type="ECO:0000256" key="6">
    <source>
        <dbReference type="SAM" id="MobiDB-lite"/>
    </source>
</evidence>
<dbReference type="GO" id="GO:0005911">
    <property type="term" value="C:cell-cell junction"/>
    <property type="evidence" value="ECO:0007669"/>
    <property type="project" value="TreeGrafter"/>
</dbReference>
<evidence type="ECO:0000256" key="1">
    <source>
        <dbReference type="ARBA" id="ARBA00004479"/>
    </source>
</evidence>
<dbReference type="Gene3D" id="2.60.120.260">
    <property type="entry name" value="Galactose-binding domain-like"/>
    <property type="match status" value="1"/>
</dbReference>
<dbReference type="Gene3D" id="2.60.40.10">
    <property type="entry name" value="Immunoglobulins"/>
    <property type="match status" value="5"/>
</dbReference>
<dbReference type="PROSITE" id="PS50022">
    <property type="entry name" value="FA58C_3"/>
    <property type="match status" value="1"/>
</dbReference>
<dbReference type="FunFam" id="2.60.120.260:FF:000016">
    <property type="entry name" value="Contactin-associated protein-like 4 isoform 1"/>
    <property type="match status" value="1"/>
</dbReference>
<feature type="domain" description="Ig-like" evidence="9">
    <location>
        <begin position="40"/>
        <end position="126"/>
    </location>
</feature>
<dbReference type="InterPro" id="IPR051275">
    <property type="entry name" value="Cell_adhesion_signaling"/>
</dbReference>
<dbReference type="SUPFAM" id="SSF49785">
    <property type="entry name" value="Galactose-binding domain-like"/>
    <property type="match status" value="1"/>
</dbReference>
<evidence type="ECO:0000256" key="3">
    <source>
        <dbReference type="ARBA" id="ARBA00023157"/>
    </source>
</evidence>
<evidence type="ECO:0000256" key="7">
    <source>
        <dbReference type="SAM" id="Phobius"/>
    </source>
</evidence>
<dbReference type="Proteomes" id="UP000242188">
    <property type="component" value="Unassembled WGS sequence"/>
</dbReference>
<reference evidence="10 11" key="1">
    <citation type="journal article" date="2017" name="Nat. Ecol. Evol.">
        <title>Scallop genome provides insights into evolution of bilaterian karyotype and development.</title>
        <authorList>
            <person name="Wang S."/>
            <person name="Zhang J."/>
            <person name="Jiao W."/>
            <person name="Li J."/>
            <person name="Xun X."/>
            <person name="Sun Y."/>
            <person name="Guo X."/>
            <person name="Huan P."/>
            <person name="Dong B."/>
            <person name="Zhang L."/>
            <person name="Hu X."/>
            <person name="Sun X."/>
            <person name="Wang J."/>
            <person name="Zhao C."/>
            <person name="Wang Y."/>
            <person name="Wang D."/>
            <person name="Huang X."/>
            <person name="Wang R."/>
            <person name="Lv J."/>
            <person name="Li Y."/>
            <person name="Zhang Z."/>
            <person name="Liu B."/>
            <person name="Lu W."/>
            <person name="Hui Y."/>
            <person name="Liang J."/>
            <person name="Zhou Z."/>
            <person name="Hou R."/>
            <person name="Li X."/>
            <person name="Liu Y."/>
            <person name="Li H."/>
            <person name="Ning X."/>
            <person name="Lin Y."/>
            <person name="Zhao L."/>
            <person name="Xing Q."/>
            <person name="Dou J."/>
            <person name="Li Y."/>
            <person name="Mao J."/>
            <person name="Guo H."/>
            <person name="Dou H."/>
            <person name="Li T."/>
            <person name="Mu C."/>
            <person name="Jiang W."/>
            <person name="Fu Q."/>
            <person name="Fu X."/>
            <person name="Miao Y."/>
            <person name="Liu J."/>
            <person name="Yu Q."/>
            <person name="Li R."/>
            <person name="Liao H."/>
            <person name="Li X."/>
            <person name="Kong Y."/>
            <person name="Jiang Z."/>
            <person name="Chourrout D."/>
            <person name="Li R."/>
            <person name="Bao Z."/>
        </authorList>
    </citation>
    <scope>NUCLEOTIDE SEQUENCE [LARGE SCALE GENOMIC DNA]</scope>
    <source>
        <strain evidence="10 11">PY_sf001</strain>
    </source>
</reference>
<dbReference type="CDD" id="cd00057">
    <property type="entry name" value="FA58C"/>
    <property type="match status" value="1"/>
</dbReference>
<dbReference type="SMART" id="SM00409">
    <property type="entry name" value="IG"/>
    <property type="match status" value="6"/>
</dbReference>
<feature type="domain" description="F5/8 type C" evidence="8">
    <location>
        <begin position="228"/>
        <end position="400"/>
    </location>
</feature>
<feature type="domain" description="Ig-like" evidence="9">
    <location>
        <begin position="403"/>
        <end position="501"/>
    </location>
</feature>
<feature type="transmembrane region" description="Helical" evidence="7">
    <location>
        <begin position="7"/>
        <end position="25"/>
    </location>
</feature>
<keyword evidence="7" id="KW-0812">Transmembrane</keyword>
<evidence type="ECO:0000256" key="5">
    <source>
        <dbReference type="ARBA" id="ARBA00023319"/>
    </source>
</evidence>
<feature type="region of interest" description="Disordered" evidence="6">
    <location>
        <begin position="888"/>
        <end position="937"/>
    </location>
</feature>
<evidence type="ECO:0000313" key="10">
    <source>
        <dbReference type="EMBL" id="OWF36094.1"/>
    </source>
</evidence>
<comment type="caution">
    <text evidence="10">The sequence shown here is derived from an EMBL/GenBank/DDBJ whole genome shotgun (WGS) entry which is preliminary data.</text>
</comment>
<keyword evidence="5" id="KW-0393">Immunoglobulin domain</keyword>
<dbReference type="CDD" id="cd00096">
    <property type="entry name" value="Ig"/>
    <property type="match status" value="3"/>
</dbReference>
<feature type="domain" description="Ig-like" evidence="9">
    <location>
        <begin position="138"/>
        <end position="224"/>
    </location>
</feature>
<comment type="subcellular location">
    <subcellularLocation>
        <location evidence="1">Membrane</location>
        <topology evidence="1">Single-pass type I membrane protein</topology>
    </subcellularLocation>
</comment>
<keyword evidence="2 7" id="KW-0472">Membrane</keyword>
<dbReference type="Pfam" id="PF00754">
    <property type="entry name" value="F5_F8_type_C"/>
    <property type="match status" value="1"/>
</dbReference>
<feature type="domain" description="Ig-like" evidence="9">
    <location>
        <begin position="695"/>
        <end position="770"/>
    </location>
</feature>
<evidence type="ECO:0000256" key="2">
    <source>
        <dbReference type="ARBA" id="ARBA00023136"/>
    </source>
</evidence>
<dbReference type="GO" id="GO:0050839">
    <property type="term" value="F:cell adhesion molecule binding"/>
    <property type="evidence" value="ECO:0007669"/>
    <property type="project" value="TreeGrafter"/>
</dbReference>
<dbReference type="InterPro" id="IPR013098">
    <property type="entry name" value="Ig_I-set"/>
</dbReference>
<dbReference type="InterPro" id="IPR013783">
    <property type="entry name" value="Ig-like_fold"/>
</dbReference>
<feature type="domain" description="Ig-like" evidence="9">
    <location>
        <begin position="589"/>
        <end position="686"/>
    </location>
</feature>
<dbReference type="PANTHER" id="PTHR11640:SF31">
    <property type="entry name" value="IRREGULAR CHIASM C-ROUGHEST PROTEIN-RELATED"/>
    <property type="match status" value="1"/>
</dbReference>
<dbReference type="InterPro" id="IPR003598">
    <property type="entry name" value="Ig_sub2"/>
</dbReference>
<dbReference type="InterPro" id="IPR003599">
    <property type="entry name" value="Ig_sub"/>
</dbReference>
<dbReference type="PROSITE" id="PS50835">
    <property type="entry name" value="IG_LIKE"/>
    <property type="match status" value="6"/>
</dbReference>
<dbReference type="OrthoDB" id="6097658at2759"/>
<feature type="transmembrane region" description="Helical" evidence="7">
    <location>
        <begin position="796"/>
        <end position="819"/>
    </location>
</feature>
<name>A0A210PHX1_MIZYE</name>
<dbReference type="InterPro" id="IPR000421">
    <property type="entry name" value="FA58C"/>
</dbReference>
<dbReference type="SMART" id="SM00408">
    <property type="entry name" value="IGc2"/>
    <property type="match status" value="4"/>
</dbReference>
<feature type="domain" description="Ig-like" evidence="9">
    <location>
        <begin position="509"/>
        <end position="584"/>
    </location>
</feature>
<dbReference type="InterPro" id="IPR007110">
    <property type="entry name" value="Ig-like_dom"/>
</dbReference>
<dbReference type="PANTHER" id="PTHR11640">
    <property type="entry name" value="NEPHRIN"/>
    <property type="match status" value="1"/>
</dbReference>
<dbReference type="Pfam" id="PF13927">
    <property type="entry name" value="Ig_3"/>
    <property type="match status" value="1"/>
</dbReference>
<feature type="compositionally biased region" description="Polar residues" evidence="6">
    <location>
        <begin position="928"/>
        <end position="937"/>
    </location>
</feature>
<keyword evidence="3" id="KW-1015">Disulfide bond</keyword>
<dbReference type="GO" id="GO:0005886">
    <property type="term" value="C:plasma membrane"/>
    <property type="evidence" value="ECO:0007669"/>
    <property type="project" value="TreeGrafter"/>
</dbReference>
<dbReference type="SUPFAM" id="SSF48726">
    <property type="entry name" value="Immunoglobulin"/>
    <property type="match status" value="4"/>
</dbReference>
<protein>
    <submittedName>
        <fullName evidence="10">Lactadherin</fullName>
    </submittedName>
</protein>
<accession>A0A210PHX1</accession>
<dbReference type="InterPro" id="IPR036179">
    <property type="entry name" value="Ig-like_dom_sf"/>
</dbReference>
<sequence length="937" mass="105828">MCFVLNLTIMAWICCYIIGFILLVGCLCSAESTEEVHIFPETDNIWIRESRPLNLTCMFTGYHIRDVTWQVNGSEIKNELGAHVTKQRTWTFETSYITVTYYKNGAEFTDTGNYSCHAGPLSKTIEVKVTKGRLRIRPDVDKVIIMASKPFTLVCVFEGKDLLPVTWHKNGMQAFGFMTRGYVVKPNTFSKKVAVSSEISELFAKRENSGEYTCIAGPFSKTLTLEVSEEPCQVALVKSLPDVSITASSHYEDTLYSDAPSRGRLDTVREGDITAAQAGIRKILGGSWQASITDKRQWIQIAFPQLAIVTQIVTQGRSSTDCCTQRQWITQYKVLFSKDGRRWDKYKELKTGETKIFEGNHDHDTKNKHELPVPVIARFLRINPVSWSEKISLRVEAFGCTMPSTLKMIYPLKQVNYYRTDESFQITCAFDGPEPPMFRWMKNERDLHLDSTFMKVIDTSYNHDGVTTRETLLKSRMKFKDSGSYICKDENSKLYQSVEINAAELDIIPEVDRMWVTAGQPINIQCSYRGSGRNQINWQINGQSNLTEFTSNLKYDNLVDSFFVGANISKIASRSDTVDISCMVATLRKTVSVRVIAEKLKSVVLIEGETTTLDCSDIGHIDDVKNDVFWTKEHVPLNKVSDLTGRYEYYSETRRLTISNSKLSDAGRYECNVLVEVGSSQQRQISIPADVVVAPTITVEGQSSILPGSTLHIFCHITGYPVPSITWYRNGGPILAEPERYIFHLHEGSDKGHLEVHDVTPEDTGKYTCTGQGGLFPVVRKSLDVHVAETGEGRTVLILGVLGSLLSTVIVICCSAGFVRIRRRRRQRTETLKALEKMSATTDQFAKQYVQLLTIDRSKTVEREEEKSKFISKPFDLCTTDERINLAGSLPELPDGASHPAQEESLDDDTGSETYEKYERPMHAHTFPTHQSRSYRK</sequence>
<dbReference type="EMBL" id="NEDP02076677">
    <property type="protein sequence ID" value="OWF36094.1"/>
    <property type="molecule type" value="Genomic_DNA"/>
</dbReference>
<gene>
    <name evidence="10" type="ORF">KP79_PYT22531</name>
</gene>
<dbReference type="InterPro" id="IPR008979">
    <property type="entry name" value="Galactose-bd-like_sf"/>
</dbReference>
<dbReference type="GO" id="GO:0098609">
    <property type="term" value="P:cell-cell adhesion"/>
    <property type="evidence" value="ECO:0007669"/>
    <property type="project" value="TreeGrafter"/>
</dbReference>
<evidence type="ECO:0000256" key="4">
    <source>
        <dbReference type="ARBA" id="ARBA00023180"/>
    </source>
</evidence>
<keyword evidence="4" id="KW-0325">Glycoprotein</keyword>
<organism evidence="10 11">
    <name type="scientific">Mizuhopecten yessoensis</name>
    <name type="common">Japanese scallop</name>
    <name type="synonym">Patinopecten yessoensis</name>
    <dbReference type="NCBI Taxonomy" id="6573"/>
    <lineage>
        <taxon>Eukaryota</taxon>
        <taxon>Metazoa</taxon>
        <taxon>Spiralia</taxon>
        <taxon>Lophotrochozoa</taxon>
        <taxon>Mollusca</taxon>
        <taxon>Bivalvia</taxon>
        <taxon>Autobranchia</taxon>
        <taxon>Pteriomorphia</taxon>
        <taxon>Pectinida</taxon>
        <taxon>Pectinoidea</taxon>
        <taxon>Pectinidae</taxon>
        <taxon>Mizuhopecten</taxon>
    </lineage>
</organism>
<dbReference type="Pfam" id="PF07679">
    <property type="entry name" value="I-set"/>
    <property type="match status" value="2"/>
</dbReference>
<proteinExistence type="predicted"/>